<sequence>MNKNFDVIVIGAGPGGYVASIRLAQLGFKTACIDEWKDNEENFALGGTCTNVGCIPSKALLQTSHSFENVKNSFFEYGINTQNVTLNLQKMLERKNNIIKKNNSGILFLFKKNKIKFFHGHAIFTGKIQNNFHEIQIINKTKETITAKYIIIATGSKARSFPGVKFDENLILSNKGALEMINVPKKLCIIGAGVIGLEIGSIWRRLGSEVTILEMSSNFLNTVDEEIAKKAFHLLNKQGLNIILNTKIHDIKINKENVLINYSNKSTNVKTEIITSIFDKLLIAIGRIPNTNNLNIDKIGLKVNENNFIIVNDNCETNIPNIYAIGDVVRGPMLAHKAEEEGIMVAEHISGQKHSINFNALPFVIYTFPEIASVGKTEQYLKKHNISYNVGIFPFLANSRARILGETSGMVKILSDMKSDEILGIHIIGPMASELIAEAVIAIEFRASSEDIARICHVHPSLSEAMKEAAMSIENRSINY</sequence>
<evidence type="ECO:0000256" key="12">
    <source>
        <dbReference type="PIRSR" id="PIRSR000350-3"/>
    </source>
</evidence>
<accession>A0A1S4ENP7</accession>
<dbReference type="Pfam" id="PF07992">
    <property type="entry name" value="Pyr_redox_2"/>
    <property type="match status" value="1"/>
</dbReference>
<dbReference type="NCBIfam" id="TIGR01350">
    <property type="entry name" value="lipoamide_DH"/>
    <property type="match status" value="1"/>
</dbReference>
<feature type="disulfide bond" description="Redox-active" evidence="13">
    <location>
        <begin position="49"/>
        <end position="54"/>
    </location>
</feature>
<evidence type="ECO:0000256" key="11">
    <source>
        <dbReference type="PIRSR" id="PIRSR000350-2"/>
    </source>
</evidence>
<dbReference type="InterPro" id="IPR001100">
    <property type="entry name" value="Pyr_nuc-diS_OxRdtase"/>
</dbReference>
<dbReference type="Proteomes" id="UP000079169">
    <property type="component" value="Unplaced"/>
</dbReference>
<comment type="subcellular location">
    <subcellularLocation>
        <location evidence="1">Cytoplasm</location>
    </subcellularLocation>
</comment>
<dbReference type="InterPro" id="IPR023753">
    <property type="entry name" value="FAD/NAD-binding_dom"/>
</dbReference>
<dbReference type="PRINTS" id="PR00368">
    <property type="entry name" value="FADPNR"/>
</dbReference>
<evidence type="ECO:0000256" key="2">
    <source>
        <dbReference type="ARBA" id="ARBA00007532"/>
    </source>
</evidence>
<evidence type="ECO:0000259" key="15">
    <source>
        <dbReference type="Pfam" id="PF02852"/>
    </source>
</evidence>
<protein>
    <recommendedName>
        <fullName evidence="4 14">Dihydrolipoyl dehydrogenase</fullName>
        <ecNumber evidence="3 14">1.8.1.4</ecNumber>
    </recommendedName>
</protein>
<dbReference type="InterPro" id="IPR036188">
    <property type="entry name" value="FAD/NAD-bd_sf"/>
</dbReference>
<dbReference type="GO" id="GO:0005737">
    <property type="term" value="C:cytoplasm"/>
    <property type="evidence" value="ECO:0007669"/>
    <property type="project" value="UniProtKB-SubCell"/>
</dbReference>
<dbReference type="EC" id="1.8.1.4" evidence="3 14"/>
<dbReference type="SUPFAM" id="SSF51905">
    <property type="entry name" value="FAD/NAD(P)-binding domain"/>
    <property type="match status" value="1"/>
</dbReference>
<feature type="binding site" evidence="12">
    <location>
        <position position="214"/>
    </location>
    <ligand>
        <name>NAD(+)</name>
        <dbReference type="ChEBI" id="CHEBI:57540"/>
    </ligand>
</feature>
<dbReference type="SUPFAM" id="SSF55424">
    <property type="entry name" value="FAD/NAD-linked reductases, dimerisation (C-terminal) domain"/>
    <property type="match status" value="1"/>
</dbReference>
<evidence type="ECO:0000256" key="1">
    <source>
        <dbReference type="ARBA" id="ARBA00004496"/>
    </source>
</evidence>
<dbReference type="InterPro" id="IPR004099">
    <property type="entry name" value="Pyr_nucl-diS_OxRdtase_dimer"/>
</dbReference>
<keyword evidence="14" id="KW-0676">Redox-active center</keyword>
<reference evidence="18" key="1">
    <citation type="submission" date="2025-08" db="UniProtKB">
        <authorList>
            <consortium name="RefSeq"/>
        </authorList>
    </citation>
    <scope>IDENTIFICATION</scope>
</reference>
<dbReference type="RefSeq" id="XP_017303692.1">
    <property type="nucleotide sequence ID" value="XM_017448203.2"/>
</dbReference>
<evidence type="ECO:0000256" key="4">
    <source>
        <dbReference type="ARBA" id="ARBA00016961"/>
    </source>
</evidence>
<keyword evidence="8 14" id="KW-0560">Oxidoreductase</keyword>
<dbReference type="InterPro" id="IPR006258">
    <property type="entry name" value="Lipoamide_DH"/>
</dbReference>
<feature type="domain" description="FAD/NAD(P)-binding" evidence="16">
    <location>
        <begin position="5"/>
        <end position="342"/>
    </location>
</feature>
<evidence type="ECO:0000256" key="14">
    <source>
        <dbReference type="RuleBase" id="RU003692"/>
    </source>
</evidence>
<comment type="miscellaneous">
    <text evidence="14">The active site is a redox-active disulfide bond.</text>
</comment>
<evidence type="ECO:0000256" key="10">
    <source>
        <dbReference type="ARBA" id="ARBA00049187"/>
    </source>
</evidence>
<feature type="binding site" evidence="12">
    <location>
        <position position="286"/>
    </location>
    <ligand>
        <name>NAD(+)</name>
        <dbReference type="ChEBI" id="CHEBI:57540"/>
    </ligand>
</feature>
<dbReference type="PANTHER" id="PTHR22912:SF224">
    <property type="entry name" value="DIHYDROLIPOYL DEHYDROGENASE"/>
    <property type="match status" value="1"/>
</dbReference>
<dbReference type="KEGG" id="dci:103519443"/>
<organism evidence="17 18">
    <name type="scientific">Diaphorina citri</name>
    <name type="common">Asian citrus psyllid</name>
    <dbReference type="NCBI Taxonomy" id="121845"/>
    <lineage>
        <taxon>Eukaryota</taxon>
        <taxon>Metazoa</taxon>
        <taxon>Ecdysozoa</taxon>
        <taxon>Arthropoda</taxon>
        <taxon>Hexapoda</taxon>
        <taxon>Insecta</taxon>
        <taxon>Pterygota</taxon>
        <taxon>Neoptera</taxon>
        <taxon>Paraneoptera</taxon>
        <taxon>Hemiptera</taxon>
        <taxon>Sternorrhyncha</taxon>
        <taxon>Psylloidea</taxon>
        <taxon>Psyllidae</taxon>
        <taxon>Diaphorininae</taxon>
        <taxon>Diaphorina</taxon>
    </lineage>
</organism>
<dbReference type="GeneID" id="103519443"/>
<keyword evidence="5" id="KW-0963">Cytoplasm</keyword>
<dbReference type="InterPro" id="IPR016156">
    <property type="entry name" value="FAD/NAD-linked_Rdtase_dimer_sf"/>
</dbReference>
<evidence type="ECO:0000256" key="5">
    <source>
        <dbReference type="ARBA" id="ARBA00022490"/>
    </source>
</evidence>
<keyword evidence="17" id="KW-1185">Reference proteome</keyword>
<dbReference type="PaxDb" id="121845-A0A1S4ENP7"/>
<dbReference type="GO" id="GO:0006103">
    <property type="term" value="P:2-oxoglutarate metabolic process"/>
    <property type="evidence" value="ECO:0007669"/>
    <property type="project" value="TreeGrafter"/>
</dbReference>
<evidence type="ECO:0000256" key="13">
    <source>
        <dbReference type="PIRSR" id="PIRSR000350-4"/>
    </source>
</evidence>
<gene>
    <name evidence="18" type="primary">LOC103519443</name>
</gene>
<dbReference type="PRINTS" id="PR00411">
    <property type="entry name" value="PNDRDTASEI"/>
</dbReference>
<feature type="domain" description="Pyridine nucleotide-disulphide oxidoreductase dimerisation" evidence="15">
    <location>
        <begin position="362"/>
        <end position="470"/>
    </location>
</feature>
<feature type="binding site" evidence="12">
    <location>
        <position position="58"/>
    </location>
    <ligand>
        <name>FAD</name>
        <dbReference type="ChEBI" id="CHEBI:57692"/>
    </ligand>
</feature>
<dbReference type="AlphaFoldDB" id="A0A1S4ENP7"/>
<dbReference type="Pfam" id="PF02852">
    <property type="entry name" value="Pyr_redox_dim"/>
    <property type="match status" value="1"/>
</dbReference>
<feature type="active site" description="Proton acceptor" evidence="11">
    <location>
        <position position="459"/>
    </location>
</feature>
<dbReference type="STRING" id="121845.A0A1S4ENP7"/>
<proteinExistence type="inferred from homology"/>
<dbReference type="GO" id="GO:0050660">
    <property type="term" value="F:flavin adenine dinucleotide binding"/>
    <property type="evidence" value="ECO:0007669"/>
    <property type="project" value="InterPro"/>
</dbReference>
<evidence type="ECO:0000256" key="9">
    <source>
        <dbReference type="ARBA" id="ARBA00023027"/>
    </source>
</evidence>
<name>A0A1S4ENP7_DIACI</name>
<dbReference type="PANTHER" id="PTHR22912">
    <property type="entry name" value="DISULFIDE OXIDOREDUCTASE"/>
    <property type="match status" value="1"/>
</dbReference>
<dbReference type="FunFam" id="3.30.390.30:FF:000001">
    <property type="entry name" value="Dihydrolipoyl dehydrogenase"/>
    <property type="match status" value="1"/>
</dbReference>
<dbReference type="InterPro" id="IPR050151">
    <property type="entry name" value="Class-I_Pyr_Nuc-Dis_Oxidored"/>
</dbReference>
<feature type="binding site" evidence="12">
    <location>
        <begin position="333"/>
        <end position="336"/>
    </location>
    <ligand>
        <name>FAD</name>
        <dbReference type="ChEBI" id="CHEBI:57692"/>
    </ligand>
</feature>
<dbReference type="OMA" id="CAQLGMK"/>
<comment type="similarity">
    <text evidence="2 14">Belongs to the class-I pyridine nucleotide-disulfide oxidoreductase family.</text>
</comment>
<feature type="binding site" evidence="12">
    <location>
        <begin position="191"/>
        <end position="198"/>
    </location>
    <ligand>
        <name>NAD(+)</name>
        <dbReference type="ChEBI" id="CHEBI:57540"/>
    </ligand>
</feature>
<feature type="binding site" evidence="12">
    <location>
        <position position="327"/>
    </location>
    <ligand>
        <name>FAD</name>
        <dbReference type="ChEBI" id="CHEBI:57692"/>
    </ligand>
</feature>
<evidence type="ECO:0000256" key="3">
    <source>
        <dbReference type="ARBA" id="ARBA00012608"/>
    </source>
</evidence>
<comment type="cofactor">
    <cofactor evidence="12 14">
        <name>FAD</name>
        <dbReference type="ChEBI" id="CHEBI:57692"/>
    </cofactor>
    <text evidence="12 14">Binds 1 FAD per subunit.</text>
</comment>
<keyword evidence="12" id="KW-0547">Nucleotide-binding</keyword>
<evidence type="ECO:0000256" key="7">
    <source>
        <dbReference type="ARBA" id="ARBA00022827"/>
    </source>
</evidence>
<evidence type="ECO:0000313" key="17">
    <source>
        <dbReference type="Proteomes" id="UP000079169"/>
    </source>
</evidence>
<dbReference type="Gene3D" id="3.30.390.30">
    <property type="match status" value="1"/>
</dbReference>
<feature type="binding site" evidence="12">
    <location>
        <begin position="154"/>
        <end position="156"/>
    </location>
    <ligand>
        <name>FAD</name>
        <dbReference type="ChEBI" id="CHEBI:57692"/>
    </ligand>
</feature>
<evidence type="ECO:0000259" key="16">
    <source>
        <dbReference type="Pfam" id="PF07992"/>
    </source>
</evidence>
<keyword evidence="6 14" id="KW-0285">Flavoprotein</keyword>
<keyword evidence="9 12" id="KW-0520">NAD</keyword>
<evidence type="ECO:0000313" key="18">
    <source>
        <dbReference type="RefSeq" id="XP_017303692.1"/>
    </source>
</evidence>
<dbReference type="GO" id="GO:0004148">
    <property type="term" value="F:dihydrolipoyl dehydrogenase (NADH) activity"/>
    <property type="evidence" value="ECO:0007669"/>
    <property type="project" value="UniProtKB-EC"/>
</dbReference>
<dbReference type="PIRSF" id="PIRSF000350">
    <property type="entry name" value="Mercury_reductase_MerA"/>
    <property type="match status" value="1"/>
</dbReference>
<evidence type="ECO:0000256" key="6">
    <source>
        <dbReference type="ARBA" id="ARBA00022630"/>
    </source>
</evidence>
<evidence type="ECO:0000256" key="8">
    <source>
        <dbReference type="ARBA" id="ARBA00023002"/>
    </source>
</evidence>
<keyword evidence="7 12" id="KW-0274">FAD</keyword>
<comment type="catalytic activity">
    <reaction evidence="10 14">
        <text>N(6)-[(R)-dihydrolipoyl]-L-lysyl-[protein] + NAD(+) = N(6)-[(R)-lipoyl]-L-lysyl-[protein] + NADH + H(+)</text>
        <dbReference type="Rhea" id="RHEA:15045"/>
        <dbReference type="Rhea" id="RHEA-COMP:10474"/>
        <dbReference type="Rhea" id="RHEA-COMP:10475"/>
        <dbReference type="ChEBI" id="CHEBI:15378"/>
        <dbReference type="ChEBI" id="CHEBI:57540"/>
        <dbReference type="ChEBI" id="CHEBI:57945"/>
        <dbReference type="ChEBI" id="CHEBI:83099"/>
        <dbReference type="ChEBI" id="CHEBI:83100"/>
        <dbReference type="EC" id="1.8.1.4"/>
    </reaction>
</comment>
<dbReference type="Gene3D" id="3.50.50.60">
    <property type="entry name" value="FAD/NAD(P)-binding domain"/>
    <property type="match status" value="2"/>
</dbReference>